<name>A0AAW1N6Q7_SAPOF</name>
<organism evidence="2 3">
    <name type="scientific">Saponaria officinalis</name>
    <name type="common">Common soapwort</name>
    <name type="synonym">Lychnis saponaria</name>
    <dbReference type="NCBI Taxonomy" id="3572"/>
    <lineage>
        <taxon>Eukaryota</taxon>
        <taxon>Viridiplantae</taxon>
        <taxon>Streptophyta</taxon>
        <taxon>Embryophyta</taxon>
        <taxon>Tracheophyta</taxon>
        <taxon>Spermatophyta</taxon>
        <taxon>Magnoliopsida</taxon>
        <taxon>eudicotyledons</taxon>
        <taxon>Gunneridae</taxon>
        <taxon>Pentapetalae</taxon>
        <taxon>Caryophyllales</taxon>
        <taxon>Caryophyllaceae</taxon>
        <taxon>Caryophylleae</taxon>
        <taxon>Saponaria</taxon>
    </lineage>
</organism>
<feature type="region of interest" description="Disordered" evidence="1">
    <location>
        <begin position="53"/>
        <end position="109"/>
    </location>
</feature>
<proteinExistence type="predicted"/>
<dbReference type="EMBL" id="JBDFQZ010000001">
    <property type="protein sequence ID" value="KAK9756376.1"/>
    <property type="molecule type" value="Genomic_DNA"/>
</dbReference>
<evidence type="ECO:0000313" key="2">
    <source>
        <dbReference type="EMBL" id="KAK9756376.1"/>
    </source>
</evidence>
<protein>
    <submittedName>
        <fullName evidence="2">Uncharacterized protein</fullName>
    </submittedName>
</protein>
<dbReference type="AlphaFoldDB" id="A0AAW1N6Q7"/>
<gene>
    <name evidence="2" type="ORF">RND81_01G092500</name>
</gene>
<dbReference type="Proteomes" id="UP001443914">
    <property type="component" value="Unassembled WGS sequence"/>
</dbReference>
<evidence type="ECO:0000256" key="1">
    <source>
        <dbReference type="SAM" id="MobiDB-lite"/>
    </source>
</evidence>
<accession>A0AAW1N6Q7</accession>
<keyword evidence="3" id="KW-1185">Reference proteome</keyword>
<sequence>MTRETIVLYLPYSITLNNHHKVHHYNHIATFRAHLDPCNSGTPHLNLQHLELHTPHHLDPPSPTTLFNPRPTPNSTPCPTNPPPPPRPCPRPPFPGFGPSTDATRPTGDSWHGTILPKIHFFGSFNAFSTPALILNIINP</sequence>
<reference evidence="2" key="1">
    <citation type="submission" date="2024-03" db="EMBL/GenBank/DDBJ databases">
        <title>WGS assembly of Saponaria officinalis var. Norfolk2.</title>
        <authorList>
            <person name="Jenkins J."/>
            <person name="Shu S."/>
            <person name="Grimwood J."/>
            <person name="Barry K."/>
            <person name="Goodstein D."/>
            <person name="Schmutz J."/>
            <person name="Leebens-Mack J."/>
            <person name="Osbourn A."/>
        </authorList>
    </citation>
    <scope>NUCLEOTIDE SEQUENCE [LARGE SCALE GENOMIC DNA]</scope>
    <source>
        <strain evidence="2">JIC</strain>
    </source>
</reference>
<evidence type="ECO:0000313" key="3">
    <source>
        <dbReference type="Proteomes" id="UP001443914"/>
    </source>
</evidence>
<feature type="compositionally biased region" description="Pro residues" evidence="1">
    <location>
        <begin position="70"/>
        <end position="96"/>
    </location>
</feature>
<comment type="caution">
    <text evidence="2">The sequence shown here is derived from an EMBL/GenBank/DDBJ whole genome shotgun (WGS) entry which is preliminary data.</text>
</comment>